<evidence type="ECO:0000313" key="3">
    <source>
        <dbReference type="Proteomes" id="UP001152561"/>
    </source>
</evidence>
<evidence type="ECO:0000313" key="2">
    <source>
        <dbReference type="EMBL" id="KAJ8541839.1"/>
    </source>
</evidence>
<comment type="caution">
    <text evidence="2">The sequence shown here is derived from an EMBL/GenBank/DDBJ whole genome shotgun (WGS) entry which is preliminary data.</text>
</comment>
<dbReference type="AlphaFoldDB" id="A0A9Q1LT59"/>
<feature type="region of interest" description="Disordered" evidence="1">
    <location>
        <begin position="56"/>
        <end position="84"/>
    </location>
</feature>
<reference evidence="3" key="1">
    <citation type="journal article" date="2023" name="Proc. Natl. Acad. Sci. U.S.A.">
        <title>Genomic and structural basis for evolution of tropane alkaloid biosynthesis.</title>
        <authorList>
            <person name="Wanga Y.-J."/>
            <person name="Taina T."/>
            <person name="Yua J.-Y."/>
            <person name="Lia J."/>
            <person name="Xua B."/>
            <person name="Chenc J."/>
            <person name="D'Auriad J.C."/>
            <person name="Huanga J.-P."/>
            <person name="Huanga S.-X."/>
        </authorList>
    </citation>
    <scope>NUCLEOTIDE SEQUENCE [LARGE SCALE GENOMIC DNA]</scope>
    <source>
        <strain evidence="3">cv. KIB-2019</strain>
    </source>
</reference>
<name>A0A9Q1LT59_9SOLA</name>
<gene>
    <name evidence="2" type="ORF">K7X08_002655</name>
</gene>
<dbReference type="EMBL" id="JAJAGQ010000015">
    <property type="protein sequence ID" value="KAJ8541839.1"/>
    <property type="molecule type" value="Genomic_DNA"/>
</dbReference>
<evidence type="ECO:0000256" key="1">
    <source>
        <dbReference type="SAM" id="MobiDB-lite"/>
    </source>
</evidence>
<dbReference type="Proteomes" id="UP001152561">
    <property type="component" value="Unassembled WGS sequence"/>
</dbReference>
<accession>A0A9Q1LT59</accession>
<sequence length="84" mass="9698">MRSFSNYALYRAIKISFSSSHAASGITEEMMYSLLALKDLDGIQGLPPLREIDEMRYEKNTRKSTRADIERQKQEEVAKARVKQ</sequence>
<dbReference type="OrthoDB" id="10254627at2759"/>
<protein>
    <submittedName>
        <fullName evidence="2">Uncharacterized protein</fullName>
    </submittedName>
</protein>
<keyword evidence="3" id="KW-1185">Reference proteome</keyword>
<proteinExistence type="predicted"/>
<organism evidence="2 3">
    <name type="scientific">Anisodus acutangulus</name>
    <dbReference type="NCBI Taxonomy" id="402998"/>
    <lineage>
        <taxon>Eukaryota</taxon>
        <taxon>Viridiplantae</taxon>
        <taxon>Streptophyta</taxon>
        <taxon>Embryophyta</taxon>
        <taxon>Tracheophyta</taxon>
        <taxon>Spermatophyta</taxon>
        <taxon>Magnoliopsida</taxon>
        <taxon>eudicotyledons</taxon>
        <taxon>Gunneridae</taxon>
        <taxon>Pentapetalae</taxon>
        <taxon>asterids</taxon>
        <taxon>lamiids</taxon>
        <taxon>Solanales</taxon>
        <taxon>Solanaceae</taxon>
        <taxon>Solanoideae</taxon>
        <taxon>Hyoscyameae</taxon>
        <taxon>Anisodus</taxon>
    </lineage>
</organism>